<dbReference type="InterPro" id="IPR027417">
    <property type="entry name" value="P-loop_NTPase"/>
</dbReference>
<dbReference type="Gene3D" id="1.20.120.1240">
    <property type="entry name" value="Dynamin, middle domain"/>
    <property type="match status" value="1"/>
</dbReference>
<dbReference type="InterPro" id="IPR030381">
    <property type="entry name" value="G_DYNAMIN_dom"/>
</dbReference>
<dbReference type="EMBL" id="CAJOBC010002321">
    <property type="protein sequence ID" value="CAF3727346.1"/>
    <property type="molecule type" value="Genomic_DNA"/>
</dbReference>
<dbReference type="InterPro" id="IPR022812">
    <property type="entry name" value="Dynamin"/>
</dbReference>
<evidence type="ECO:0000256" key="3">
    <source>
        <dbReference type="RuleBase" id="RU003932"/>
    </source>
</evidence>
<comment type="caution">
    <text evidence="5">The sequence shown here is derived from an EMBL/GenBank/DDBJ whole genome shotgun (WGS) entry which is preliminary data.</text>
</comment>
<evidence type="ECO:0000256" key="2">
    <source>
        <dbReference type="ARBA" id="ARBA00023134"/>
    </source>
</evidence>
<evidence type="ECO:0000313" key="5">
    <source>
        <dbReference type="EMBL" id="CAF0951717.1"/>
    </source>
</evidence>
<dbReference type="Gene3D" id="3.40.50.300">
    <property type="entry name" value="P-loop containing nucleotide triphosphate hydrolases"/>
    <property type="match status" value="1"/>
</dbReference>
<dbReference type="InterPro" id="IPR001401">
    <property type="entry name" value="Dynamin_GTPase"/>
</dbReference>
<dbReference type="PANTHER" id="PTHR11566">
    <property type="entry name" value="DYNAMIN"/>
    <property type="match status" value="1"/>
</dbReference>
<dbReference type="EMBL" id="CAJNOQ010002322">
    <property type="protein sequence ID" value="CAF0951717.1"/>
    <property type="molecule type" value="Genomic_DNA"/>
</dbReference>
<dbReference type="GO" id="GO:0016020">
    <property type="term" value="C:membrane"/>
    <property type="evidence" value="ECO:0007669"/>
    <property type="project" value="TreeGrafter"/>
</dbReference>
<dbReference type="Pfam" id="PF01031">
    <property type="entry name" value="Dynamin_M"/>
    <property type="match status" value="1"/>
</dbReference>
<evidence type="ECO:0000313" key="7">
    <source>
        <dbReference type="Proteomes" id="UP000663829"/>
    </source>
</evidence>
<dbReference type="GO" id="GO:0005874">
    <property type="term" value="C:microtubule"/>
    <property type="evidence" value="ECO:0007669"/>
    <property type="project" value="TreeGrafter"/>
</dbReference>
<dbReference type="Pfam" id="PF00350">
    <property type="entry name" value="Dynamin_N"/>
    <property type="match status" value="1"/>
</dbReference>
<dbReference type="SMART" id="SM00053">
    <property type="entry name" value="DYNc"/>
    <property type="match status" value="1"/>
</dbReference>
<dbReference type="PROSITE" id="PS00410">
    <property type="entry name" value="G_DYNAMIN_1"/>
    <property type="match status" value="1"/>
</dbReference>
<dbReference type="GO" id="GO:0005737">
    <property type="term" value="C:cytoplasm"/>
    <property type="evidence" value="ECO:0007669"/>
    <property type="project" value="TreeGrafter"/>
</dbReference>
<dbReference type="AlphaFoldDB" id="A0A814D6X3"/>
<dbReference type="InterPro" id="IPR019762">
    <property type="entry name" value="Dynamin_GTPase_CS"/>
</dbReference>
<organism evidence="5 7">
    <name type="scientific">Didymodactylos carnosus</name>
    <dbReference type="NCBI Taxonomy" id="1234261"/>
    <lineage>
        <taxon>Eukaryota</taxon>
        <taxon>Metazoa</taxon>
        <taxon>Spiralia</taxon>
        <taxon>Gnathifera</taxon>
        <taxon>Rotifera</taxon>
        <taxon>Eurotatoria</taxon>
        <taxon>Bdelloidea</taxon>
        <taxon>Philodinida</taxon>
        <taxon>Philodinidae</taxon>
        <taxon>Didymodactylos</taxon>
    </lineage>
</organism>
<keyword evidence="7" id="KW-1185">Reference proteome</keyword>
<dbReference type="GO" id="GO:0005525">
    <property type="term" value="F:GTP binding"/>
    <property type="evidence" value="ECO:0007669"/>
    <property type="project" value="UniProtKB-KW"/>
</dbReference>
<gene>
    <name evidence="5" type="ORF">GPM918_LOCUS11281</name>
    <name evidence="6" type="ORF">SRO942_LOCUS11280</name>
</gene>
<proteinExistence type="inferred from homology"/>
<dbReference type="Proteomes" id="UP000663829">
    <property type="component" value="Unassembled WGS sequence"/>
</dbReference>
<protein>
    <recommendedName>
        <fullName evidence="4">Dynamin-type G domain-containing protein</fullName>
    </recommendedName>
</protein>
<dbReference type="GO" id="GO:0003924">
    <property type="term" value="F:GTPase activity"/>
    <property type="evidence" value="ECO:0007669"/>
    <property type="project" value="InterPro"/>
</dbReference>
<dbReference type="SUPFAM" id="SSF52540">
    <property type="entry name" value="P-loop containing nucleoside triphosphate hydrolases"/>
    <property type="match status" value="1"/>
</dbReference>
<dbReference type="CDD" id="cd08771">
    <property type="entry name" value="DLP_1"/>
    <property type="match status" value="1"/>
</dbReference>
<dbReference type="GO" id="GO:0008017">
    <property type="term" value="F:microtubule binding"/>
    <property type="evidence" value="ECO:0007669"/>
    <property type="project" value="TreeGrafter"/>
</dbReference>
<comment type="similarity">
    <text evidence="3">Belongs to the TRAFAC class dynamin-like GTPase superfamily. Dynamin/Fzo/YdjA family.</text>
</comment>
<accession>A0A814D6X3</accession>
<evidence type="ECO:0000256" key="1">
    <source>
        <dbReference type="ARBA" id="ARBA00022741"/>
    </source>
</evidence>
<sequence length="720" mass="82335">MDTFSDAYDEKIRPLMDKIDQARAILSSSNDGIIFPNVVVVGDQSSGKSTLLEALSLVELPKGSGIVTRCPLVLRLRKANERRVYHLHSDHRKTQLDEAKLNILHYIEEETKKLAGNNKNVVHDLIELQVEDPNVRDLTVVDLPGIARNPIADQPKDIHKQTTTLIHQFIRQEGSVILCVFPANVDIATVESFTLAREFDPEGSRTIGVITKSDLASDNTVLAQQLLMEKPDVFQLKLGFIAVRNRSTDERISLEDARHREKEFFREHLISTLVGSHCLGIDALINRLADLYSDRVREIFPKMKHDIQKKLKEVRDQLEKLPPSLETASARLTKYYELAEFYIDKILKQRFTSSSDGRHPISLINNLHIKFKQFENVIHGQSRELFTDKYRVKVRDAMSACFGEQLPNFLPHPVLKRLIGEKLDQLWTVATLLINECFHKTMSILLENDREECHDDILLLKLLPLFRHIAIDYLNDKKQAINDQLKELIRLEKHDPYTLNHYYMDTITKFKDYLAQKRAENGVKKSSSSTTDYDDILMFDSVSNDDQAVQDMLVSIYTYWKLLTKRFVDYAALSLRAGCVFDVCSGTGDCLRQLPRKQTDFVDNYLAEDTFIRNKRNQLQQTKERLEKVYAILGGSFMTVNDNGTSINMASIVSDTAMTLDKLSEDLSRASMHESIGSSTVSQNNSLLERIPSQSLSTKTFTHLNGYKFQQTLIEDSFDG</sequence>
<evidence type="ECO:0000259" key="4">
    <source>
        <dbReference type="PROSITE" id="PS51718"/>
    </source>
</evidence>
<dbReference type="PANTHER" id="PTHR11566:SF173">
    <property type="entry name" value="DYNAMIN-RELATED PROTEIN 4C"/>
    <property type="match status" value="1"/>
</dbReference>
<dbReference type="OrthoDB" id="5061070at2759"/>
<feature type="domain" description="Dynamin-type G" evidence="4">
    <location>
        <begin position="32"/>
        <end position="301"/>
    </location>
</feature>
<dbReference type="PROSITE" id="PS51718">
    <property type="entry name" value="G_DYNAMIN_2"/>
    <property type="match status" value="1"/>
</dbReference>
<dbReference type="Proteomes" id="UP000681722">
    <property type="component" value="Unassembled WGS sequence"/>
</dbReference>
<keyword evidence="1 3" id="KW-0547">Nucleotide-binding</keyword>
<dbReference type="InterPro" id="IPR000375">
    <property type="entry name" value="Dynamin_stalk"/>
</dbReference>
<evidence type="ECO:0000313" key="6">
    <source>
        <dbReference type="EMBL" id="CAF3727346.1"/>
    </source>
</evidence>
<reference evidence="5" key="1">
    <citation type="submission" date="2021-02" db="EMBL/GenBank/DDBJ databases">
        <authorList>
            <person name="Nowell W R."/>
        </authorList>
    </citation>
    <scope>NUCLEOTIDE SEQUENCE</scope>
</reference>
<keyword evidence="2 3" id="KW-0342">GTP-binding</keyword>
<dbReference type="InterPro" id="IPR045063">
    <property type="entry name" value="Dynamin_N"/>
</dbReference>
<dbReference type="PRINTS" id="PR00195">
    <property type="entry name" value="DYNAMIN"/>
</dbReference>
<name>A0A814D6X3_9BILA</name>